<protein>
    <submittedName>
        <fullName evidence="1">Uncharacterized protein</fullName>
    </submittedName>
</protein>
<proteinExistence type="predicted"/>
<dbReference type="AlphaFoldDB" id="X1JPN7"/>
<dbReference type="EMBL" id="BARU01044988">
    <property type="protein sequence ID" value="GAH83405.1"/>
    <property type="molecule type" value="Genomic_DNA"/>
</dbReference>
<name>X1JPN7_9ZZZZ</name>
<evidence type="ECO:0000313" key="1">
    <source>
        <dbReference type="EMBL" id="GAH83405.1"/>
    </source>
</evidence>
<organism evidence="1">
    <name type="scientific">marine sediment metagenome</name>
    <dbReference type="NCBI Taxonomy" id="412755"/>
    <lineage>
        <taxon>unclassified sequences</taxon>
        <taxon>metagenomes</taxon>
        <taxon>ecological metagenomes</taxon>
    </lineage>
</organism>
<comment type="caution">
    <text evidence="1">The sequence shown here is derived from an EMBL/GenBank/DDBJ whole genome shotgun (WGS) entry which is preliminary data.</text>
</comment>
<reference evidence="1" key="1">
    <citation type="journal article" date="2014" name="Front. Microbiol.">
        <title>High frequency of phylogenetically diverse reductive dehalogenase-homologous genes in deep subseafloor sedimentary metagenomes.</title>
        <authorList>
            <person name="Kawai M."/>
            <person name="Futagami T."/>
            <person name="Toyoda A."/>
            <person name="Takaki Y."/>
            <person name="Nishi S."/>
            <person name="Hori S."/>
            <person name="Arai W."/>
            <person name="Tsubouchi T."/>
            <person name="Morono Y."/>
            <person name="Uchiyama I."/>
            <person name="Ito T."/>
            <person name="Fujiyama A."/>
            <person name="Inagaki F."/>
            <person name="Takami H."/>
        </authorList>
    </citation>
    <scope>NUCLEOTIDE SEQUENCE</scope>
    <source>
        <strain evidence="1">Expedition CK06-06</strain>
    </source>
</reference>
<sequence>DGKVFFAREHKPGQYFQARISLVKNCYDLLVE</sequence>
<gene>
    <name evidence="1" type="ORF">S03H2_68427</name>
</gene>
<accession>X1JPN7</accession>
<feature type="non-terminal residue" evidence="1">
    <location>
        <position position="1"/>
    </location>
</feature>